<keyword evidence="1 5" id="KW-0963">Cytoplasm</keyword>
<protein>
    <recommendedName>
        <fullName evidence="5">Putative pre-16S rRNA nuclease</fullName>
        <ecNumber evidence="5">3.1.-.-</ecNumber>
    </recommendedName>
</protein>
<dbReference type="EC" id="3.1.-.-" evidence="5"/>
<dbReference type="InterPro" id="IPR012337">
    <property type="entry name" value="RNaseH-like_sf"/>
</dbReference>
<dbReference type="Gene3D" id="3.30.420.140">
    <property type="entry name" value="YqgF/RNase H-like domain"/>
    <property type="match status" value="1"/>
</dbReference>
<dbReference type="PANTHER" id="PTHR33317">
    <property type="entry name" value="POLYNUCLEOTIDYL TRANSFERASE, RIBONUCLEASE H-LIKE SUPERFAMILY PROTEIN"/>
    <property type="match status" value="1"/>
</dbReference>
<evidence type="ECO:0000256" key="1">
    <source>
        <dbReference type="ARBA" id="ARBA00022490"/>
    </source>
</evidence>
<keyword evidence="2 5" id="KW-0690">Ribosome biogenesis</keyword>
<comment type="subcellular location">
    <subcellularLocation>
        <location evidence="5">Cytoplasm</location>
    </subcellularLocation>
</comment>
<dbReference type="RefSeq" id="WP_344806317.1">
    <property type="nucleotide sequence ID" value="NZ_BAABBO010000009.1"/>
</dbReference>
<feature type="domain" description="YqgF/RNase H-like" evidence="6">
    <location>
        <begin position="4"/>
        <end position="104"/>
    </location>
</feature>
<name>A0ABP7PE79_9GAMM</name>
<dbReference type="NCBIfam" id="TIGR00250">
    <property type="entry name" value="RNAse_H_YqgF"/>
    <property type="match status" value="1"/>
</dbReference>
<comment type="caution">
    <text evidence="7">The sequence shown here is derived from an EMBL/GenBank/DDBJ whole genome shotgun (WGS) entry which is preliminary data.</text>
</comment>
<reference evidence="8" key="1">
    <citation type="journal article" date="2019" name="Int. J. Syst. Evol. Microbiol.">
        <title>The Global Catalogue of Microorganisms (GCM) 10K type strain sequencing project: providing services to taxonomists for standard genome sequencing and annotation.</title>
        <authorList>
            <consortium name="The Broad Institute Genomics Platform"/>
            <consortium name="The Broad Institute Genome Sequencing Center for Infectious Disease"/>
            <person name="Wu L."/>
            <person name="Ma J."/>
        </authorList>
    </citation>
    <scope>NUCLEOTIDE SEQUENCE [LARGE SCALE GENOMIC DNA]</scope>
    <source>
        <strain evidence="8">JCM 17555</strain>
    </source>
</reference>
<dbReference type="CDD" id="cd16964">
    <property type="entry name" value="YqgF"/>
    <property type="match status" value="1"/>
</dbReference>
<accession>A0ABP7PE79</accession>
<dbReference type="Pfam" id="PF03652">
    <property type="entry name" value="RuvX"/>
    <property type="match status" value="1"/>
</dbReference>
<dbReference type="HAMAP" id="MF_00651">
    <property type="entry name" value="Nuclease_YqgF"/>
    <property type="match status" value="1"/>
</dbReference>
<dbReference type="PANTHER" id="PTHR33317:SF4">
    <property type="entry name" value="POLYNUCLEOTIDYL TRANSFERASE, RIBONUCLEASE H-LIKE SUPERFAMILY PROTEIN"/>
    <property type="match status" value="1"/>
</dbReference>
<dbReference type="SUPFAM" id="SSF53098">
    <property type="entry name" value="Ribonuclease H-like"/>
    <property type="match status" value="1"/>
</dbReference>
<dbReference type="SMART" id="SM00732">
    <property type="entry name" value="YqgFc"/>
    <property type="match status" value="1"/>
</dbReference>
<keyword evidence="8" id="KW-1185">Reference proteome</keyword>
<sequence>MSQLRVIGFDFGTRHIGVASGQSVTGQAQALPELAARDGIPDWNLVTKLIEEWQPDVIVVGDPLNMDGSVSEMCLRARKFARRIQHRFNLPVHMVDERLSSFDVRQSAGAGRSELVDSAVAALLIENWLAAQVASH</sequence>
<evidence type="ECO:0000259" key="6">
    <source>
        <dbReference type="SMART" id="SM00732"/>
    </source>
</evidence>
<evidence type="ECO:0000256" key="5">
    <source>
        <dbReference type="HAMAP-Rule" id="MF_00651"/>
    </source>
</evidence>
<keyword evidence="4 5" id="KW-0378">Hydrolase</keyword>
<organism evidence="7 8">
    <name type="scientific">Allohahella marinimesophila</name>
    <dbReference type="NCBI Taxonomy" id="1054972"/>
    <lineage>
        <taxon>Bacteria</taxon>
        <taxon>Pseudomonadati</taxon>
        <taxon>Pseudomonadota</taxon>
        <taxon>Gammaproteobacteria</taxon>
        <taxon>Oceanospirillales</taxon>
        <taxon>Hahellaceae</taxon>
        <taxon>Allohahella</taxon>
    </lineage>
</organism>
<proteinExistence type="inferred from homology"/>
<evidence type="ECO:0000256" key="2">
    <source>
        <dbReference type="ARBA" id="ARBA00022517"/>
    </source>
</evidence>
<evidence type="ECO:0000313" key="7">
    <source>
        <dbReference type="EMBL" id="GAA3964139.1"/>
    </source>
</evidence>
<dbReference type="InterPro" id="IPR006641">
    <property type="entry name" value="YqgF/RNaseH-like_dom"/>
</dbReference>
<evidence type="ECO:0000313" key="8">
    <source>
        <dbReference type="Proteomes" id="UP001501337"/>
    </source>
</evidence>
<evidence type="ECO:0000256" key="4">
    <source>
        <dbReference type="ARBA" id="ARBA00022801"/>
    </source>
</evidence>
<dbReference type="EMBL" id="BAABBO010000009">
    <property type="protein sequence ID" value="GAA3964139.1"/>
    <property type="molecule type" value="Genomic_DNA"/>
</dbReference>
<dbReference type="InterPro" id="IPR005227">
    <property type="entry name" value="YqgF"/>
</dbReference>
<dbReference type="InterPro" id="IPR037027">
    <property type="entry name" value="YqgF/RNaseH-like_dom_sf"/>
</dbReference>
<keyword evidence="3 5" id="KW-0540">Nuclease</keyword>
<dbReference type="Proteomes" id="UP001501337">
    <property type="component" value="Unassembled WGS sequence"/>
</dbReference>
<comment type="similarity">
    <text evidence="5">Belongs to the YqgF HJR family.</text>
</comment>
<gene>
    <name evidence="7" type="primary">ruvX</name>
    <name evidence="7" type="ORF">GCM10022278_22450</name>
</gene>
<comment type="function">
    <text evidence="5">Could be a nuclease involved in processing of the 5'-end of pre-16S rRNA.</text>
</comment>
<evidence type="ECO:0000256" key="3">
    <source>
        <dbReference type="ARBA" id="ARBA00022722"/>
    </source>
</evidence>